<dbReference type="PANTHER" id="PTHR23505:SF79">
    <property type="entry name" value="PROTEIN SPINSTER"/>
    <property type="match status" value="1"/>
</dbReference>
<dbReference type="Proteomes" id="UP000176037">
    <property type="component" value="Unassembled WGS sequence"/>
</dbReference>
<feature type="transmembrane region" description="Helical" evidence="6">
    <location>
        <begin position="251"/>
        <end position="271"/>
    </location>
</feature>
<evidence type="ECO:0000256" key="6">
    <source>
        <dbReference type="SAM" id="Phobius"/>
    </source>
</evidence>
<keyword evidence="9" id="KW-1185">Reference proteome</keyword>
<evidence type="ECO:0000313" key="8">
    <source>
        <dbReference type="EMBL" id="OFI33620.1"/>
    </source>
</evidence>
<dbReference type="SUPFAM" id="SSF103473">
    <property type="entry name" value="MFS general substrate transporter"/>
    <property type="match status" value="1"/>
</dbReference>
<feature type="transmembrane region" description="Helical" evidence="6">
    <location>
        <begin position="307"/>
        <end position="323"/>
    </location>
</feature>
<feature type="transmembrane region" description="Helical" evidence="6">
    <location>
        <begin position="344"/>
        <end position="364"/>
    </location>
</feature>
<evidence type="ECO:0000256" key="2">
    <source>
        <dbReference type="ARBA" id="ARBA00022448"/>
    </source>
</evidence>
<dbReference type="GO" id="GO:0022857">
    <property type="term" value="F:transmembrane transporter activity"/>
    <property type="evidence" value="ECO:0007669"/>
    <property type="project" value="InterPro"/>
</dbReference>
<proteinExistence type="predicted"/>
<protein>
    <recommendedName>
        <fullName evidence="7">Major facilitator superfamily (MFS) profile domain-containing protein</fullName>
    </recommendedName>
</protein>
<organism evidence="8 9">
    <name type="scientific">Alteromonas lipolytica</name>
    <dbReference type="NCBI Taxonomy" id="1856405"/>
    <lineage>
        <taxon>Bacteria</taxon>
        <taxon>Pseudomonadati</taxon>
        <taxon>Pseudomonadota</taxon>
        <taxon>Gammaproteobacteria</taxon>
        <taxon>Alteromonadales</taxon>
        <taxon>Alteromonadaceae</taxon>
        <taxon>Alteromonas/Salinimonas group</taxon>
        <taxon>Alteromonas</taxon>
    </lineage>
</organism>
<dbReference type="InterPro" id="IPR044770">
    <property type="entry name" value="MFS_spinster-like"/>
</dbReference>
<dbReference type="EMBL" id="MJIC01000015">
    <property type="protein sequence ID" value="OFI33620.1"/>
    <property type="molecule type" value="Genomic_DNA"/>
</dbReference>
<dbReference type="CDD" id="cd17328">
    <property type="entry name" value="MFS_spinster_like"/>
    <property type="match status" value="1"/>
</dbReference>
<dbReference type="AlphaFoldDB" id="A0A1E8FCH6"/>
<name>A0A1E8FCH6_9ALTE</name>
<keyword evidence="3 6" id="KW-0812">Transmembrane</keyword>
<dbReference type="GO" id="GO:0016020">
    <property type="term" value="C:membrane"/>
    <property type="evidence" value="ECO:0007669"/>
    <property type="project" value="UniProtKB-SubCell"/>
</dbReference>
<reference evidence="8 9" key="1">
    <citation type="submission" date="2016-09" db="EMBL/GenBank/DDBJ databases">
        <title>Alteromonas lipolytica, a new species isolated from sea water.</title>
        <authorList>
            <person name="Wu Y.-H."/>
            <person name="Cheng H."/>
            <person name="Xu X.-W."/>
        </authorList>
    </citation>
    <scope>NUCLEOTIDE SEQUENCE [LARGE SCALE GENOMIC DNA]</scope>
    <source>
        <strain evidence="8 9">JW12</strain>
    </source>
</reference>
<feature type="transmembrane region" description="Helical" evidence="6">
    <location>
        <begin position="417"/>
        <end position="434"/>
    </location>
</feature>
<sequence>MVLMMLMLIMMSNYLDRLIMTILQEPIKQDLGMSDLQLGLIVGPAFGLLYGLSTIPMARLAERFDRITLLGAFAAIWSSLTVLCGAVGSYAQLVIVRMGVGISEAGAQPACHSLVADTFPPRQRGLATALLGMAMPLAGFLAPLAGAYIADVYGWRWAFVCVGAPGIVLAILFRLSNKDPRKQANASSGTNASTPVKPNFLADLKWLFTNKGFMLIFIASASASMVMTSALMFTASFFLRKFELSLQEAAIVLSTGLGFGGVIGTLLGGWLADRFSGAHGQSYMLVPCLGALGGGVSYFIAYGVETWAVAGIFVVIASIFSSLKNGPNFASVQTLVPAHMRATGIAVLMLAITLVGTSLGPPLVGVLSDWAASDAFPAALGDYAEICHGGSDLAGELKQACTRASSNGLQSALRFNAVLYVLPVSLFLVAAKFIRLKLD</sequence>
<gene>
    <name evidence="8" type="ORF">BFC17_04435</name>
</gene>
<evidence type="ECO:0000259" key="7">
    <source>
        <dbReference type="PROSITE" id="PS50850"/>
    </source>
</evidence>
<dbReference type="Pfam" id="PF07690">
    <property type="entry name" value="MFS_1"/>
    <property type="match status" value="1"/>
</dbReference>
<keyword evidence="5 6" id="KW-0472">Membrane</keyword>
<feature type="domain" description="Major facilitator superfamily (MFS) profile" evidence="7">
    <location>
        <begin position="2"/>
        <end position="439"/>
    </location>
</feature>
<dbReference type="STRING" id="1856405.BFC17_04435"/>
<dbReference type="PROSITE" id="PS50850">
    <property type="entry name" value="MFS"/>
    <property type="match status" value="1"/>
</dbReference>
<comment type="caution">
    <text evidence="8">The sequence shown here is derived from an EMBL/GenBank/DDBJ whole genome shotgun (WGS) entry which is preliminary data.</text>
</comment>
<keyword evidence="4 6" id="KW-1133">Transmembrane helix</keyword>
<dbReference type="InterPro" id="IPR011701">
    <property type="entry name" value="MFS"/>
</dbReference>
<feature type="transmembrane region" description="Helical" evidence="6">
    <location>
        <begin position="36"/>
        <end position="55"/>
    </location>
</feature>
<feature type="transmembrane region" description="Helical" evidence="6">
    <location>
        <begin position="67"/>
        <end position="88"/>
    </location>
</feature>
<evidence type="ECO:0000313" key="9">
    <source>
        <dbReference type="Proteomes" id="UP000176037"/>
    </source>
</evidence>
<feature type="transmembrane region" description="Helical" evidence="6">
    <location>
        <begin position="155"/>
        <end position="173"/>
    </location>
</feature>
<keyword evidence="2" id="KW-0813">Transport</keyword>
<evidence type="ECO:0000256" key="3">
    <source>
        <dbReference type="ARBA" id="ARBA00022692"/>
    </source>
</evidence>
<dbReference type="PANTHER" id="PTHR23505">
    <property type="entry name" value="SPINSTER"/>
    <property type="match status" value="1"/>
</dbReference>
<dbReference type="InterPro" id="IPR020846">
    <property type="entry name" value="MFS_dom"/>
</dbReference>
<dbReference type="InterPro" id="IPR036259">
    <property type="entry name" value="MFS_trans_sf"/>
</dbReference>
<dbReference type="Gene3D" id="1.20.1250.20">
    <property type="entry name" value="MFS general substrate transporter like domains"/>
    <property type="match status" value="1"/>
</dbReference>
<feature type="transmembrane region" description="Helical" evidence="6">
    <location>
        <begin position="283"/>
        <end position="301"/>
    </location>
</feature>
<accession>A0A1E8FCH6</accession>
<evidence type="ECO:0000256" key="5">
    <source>
        <dbReference type="ARBA" id="ARBA00023136"/>
    </source>
</evidence>
<comment type="subcellular location">
    <subcellularLocation>
        <location evidence="1">Membrane</location>
        <topology evidence="1">Multi-pass membrane protein</topology>
    </subcellularLocation>
</comment>
<evidence type="ECO:0000256" key="4">
    <source>
        <dbReference type="ARBA" id="ARBA00022989"/>
    </source>
</evidence>
<feature type="transmembrane region" description="Helical" evidence="6">
    <location>
        <begin position="129"/>
        <end position="149"/>
    </location>
</feature>
<feature type="transmembrane region" description="Helical" evidence="6">
    <location>
        <begin position="213"/>
        <end position="239"/>
    </location>
</feature>
<evidence type="ECO:0000256" key="1">
    <source>
        <dbReference type="ARBA" id="ARBA00004141"/>
    </source>
</evidence>